<gene>
    <name evidence="1" type="ORF">NPIL_155021</name>
</gene>
<evidence type="ECO:0000313" key="2">
    <source>
        <dbReference type="Proteomes" id="UP000887013"/>
    </source>
</evidence>
<name>A0A8X6UKM1_NEPPI</name>
<dbReference type="EMBL" id="BMAW01085901">
    <property type="protein sequence ID" value="GFU44932.1"/>
    <property type="molecule type" value="Genomic_DNA"/>
</dbReference>
<comment type="caution">
    <text evidence="1">The sequence shown here is derived from an EMBL/GenBank/DDBJ whole genome shotgun (WGS) entry which is preliminary data.</text>
</comment>
<keyword evidence="2" id="KW-1185">Reference proteome</keyword>
<dbReference type="Proteomes" id="UP000887013">
    <property type="component" value="Unassembled WGS sequence"/>
</dbReference>
<proteinExistence type="predicted"/>
<sequence length="114" mass="13568">METSFRLFNMQMKGQIVSDGKHLCDKNNFTEHEIDTMWRDSYHHYNWTNFPFLKHSSNFNLQSSDENKIQGVLKEHRQNKRSDSAFMMLSAESGYGTYSRIPHKNRNAKYLKSK</sequence>
<reference evidence="1" key="1">
    <citation type="submission" date="2020-08" db="EMBL/GenBank/DDBJ databases">
        <title>Multicomponent nature underlies the extraordinary mechanical properties of spider dragline silk.</title>
        <authorList>
            <person name="Kono N."/>
            <person name="Nakamura H."/>
            <person name="Mori M."/>
            <person name="Yoshida Y."/>
            <person name="Ohtoshi R."/>
            <person name="Malay A.D."/>
            <person name="Moran D.A.P."/>
            <person name="Tomita M."/>
            <person name="Numata K."/>
            <person name="Arakawa K."/>
        </authorList>
    </citation>
    <scope>NUCLEOTIDE SEQUENCE</scope>
</reference>
<protein>
    <submittedName>
        <fullName evidence="1">Uncharacterized protein</fullName>
    </submittedName>
</protein>
<organism evidence="1 2">
    <name type="scientific">Nephila pilipes</name>
    <name type="common">Giant wood spider</name>
    <name type="synonym">Nephila maculata</name>
    <dbReference type="NCBI Taxonomy" id="299642"/>
    <lineage>
        <taxon>Eukaryota</taxon>
        <taxon>Metazoa</taxon>
        <taxon>Ecdysozoa</taxon>
        <taxon>Arthropoda</taxon>
        <taxon>Chelicerata</taxon>
        <taxon>Arachnida</taxon>
        <taxon>Araneae</taxon>
        <taxon>Araneomorphae</taxon>
        <taxon>Entelegynae</taxon>
        <taxon>Araneoidea</taxon>
        <taxon>Nephilidae</taxon>
        <taxon>Nephila</taxon>
    </lineage>
</organism>
<evidence type="ECO:0000313" key="1">
    <source>
        <dbReference type="EMBL" id="GFU44932.1"/>
    </source>
</evidence>
<dbReference type="AlphaFoldDB" id="A0A8X6UKM1"/>
<accession>A0A8X6UKM1</accession>